<gene>
    <name evidence="3" type="ORF">JFN93_21900</name>
</gene>
<feature type="transmembrane region" description="Helical" evidence="2">
    <location>
        <begin position="226"/>
        <end position="246"/>
    </location>
</feature>
<feature type="transmembrane region" description="Helical" evidence="2">
    <location>
        <begin position="148"/>
        <end position="169"/>
    </location>
</feature>
<organism evidence="3 4">
    <name type="scientific">Geomesophilobacter sediminis</name>
    <dbReference type="NCBI Taxonomy" id="2798584"/>
    <lineage>
        <taxon>Bacteria</taxon>
        <taxon>Pseudomonadati</taxon>
        <taxon>Thermodesulfobacteriota</taxon>
        <taxon>Desulfuromonadia</taxon>
        <taxon>Geobacterales</taxon>
        <taxon>Geobacteraceae</taxon>
        <taxon>Geomesophilobacter</taxon>
    </lineage>
</organism>
<dbReference type="AlphaFoldDB" id="A0A8J7SAB5"/>
<proteinExistence type="predicted"/>
<dbReference type="RefSeq" id="WP_199386403.1">
    <property type="nucleotide sequence ID" value="NZ_JAEMHM010000023.1"/>
</dbReference>
<feature type="region of interest" description="Disordered" evidence="1">
    <location>
        <begin position="49"/>
        <end position="69"/>
    </location>
</feature>
<keyword evidence="2" id="KW-0472">Membrane</keyword>
<reference evidence="3" key="1">
    <citation type="submission" date="2020-12" db="EMBL/GenBank/DDBJ databases">
        <title>Geomonas sp. Red875, isolated from river sediment.</title>
        <authorList>
            <person name="Xu Z."/>
            <person name="Zhang Z."/>
            <person name="Masuda Y."/>
            <person name="Itoh H."/>
            <person name="Senoo K."/>
        </authorList>
    </citation>
    <scope>NUCLEOTIDE SEQUENCE</scope>
    <source>
        <strain evidence="3">Red875</strain>
    </source>
</reference>
<evidence type="ECO:0000256" key="2">
    <source>
        <dbReference type="SAM" id="Phobius"/>
    </source>
</evidence>
<dbReference type="Pfam" id="PF05987">
    <property type="entry name" value="DUF898"/>
    <property type="match status" value="1"/>
</dbReference>
<feature type="transmembrane region" description="Helical" evidence="2">
    <location>
        <begin position="307"/>
        <end position="336"/>
    </location>
</feature>
<comment type="caution">
    <text evidence="3">The sequence shown here is derived from an EMBL/GenBank/DDBJ whole genome shotgun (WGS) entry which is preliminary data.</text>
</comment>
<dbReference type="InterPro" id="IPR010295">
    <property type="entry name" value="DUF898"/>
</dbReference>
<name>A0A8J7SAB5_9BACT</name>
<feature type="transmembrane region" description="Helical" evidence="2">
    <location>
        <begin position="271"/>
        <end position="295"/>
    </location>
</feature>
<keyword evidence="4" id="KW-1185">Reference proteome</keyword>
<evidence type="ECO:0000256" key="1">
    <source>
        <dbReference type="SAM" id="MobiDB-lite"/>
    </source>
</evidence>
<feature type="transmembrane region" description="Helical" evidence="2">
    <location>
        <begin position="175"/>
        <end position="196"/>
    </location>
</feature>
<evidence type="ECO:0000313" key="3">
    <source>
        <dbReference type="EMBL" id="MBJ6727375.1"/>
    </source>
</evidence>
<protein>
    <submittedName>
        <fullName evidence="3">DUF898 domain-containing protein</fullName>
    </submittedName>
</protein>
<dbReference type="Proteomes" id="UP000636888">
    <property type="component" value="Unassembled WGS sequence"/>
</dbReference>
<sequence>MALVYIICPHCRNELLVDGDEHVCGRCSSRIVLKKGQYSHYFPGNTPKIDPGPMEAGSGPEPAPGCAVSDVPENGAPGGSLPTPPAQPRCRESFSFRFTATAKEYFGIWIVNTLLRIVSLGFYSPWAKVRRRRYFYANTLLDGAPFDYLADPLAILKGWLIAGAFVVVYSVCNRSYPAVAPFVAMFFSGVYPWILVRSRMFNCFNSTYRNIRFRFTPDYKGAYREFLWMPLLAIPTLGLIIPYLLWRQKRFLVENTHFGAASFSFDATPRAFYRLLAPVLAVVPVMIGSLVWIGLAAKGGKPLAHPALALVPVGTFFLAYFLILVYVPTVMANVVWSGTSIGGLRFSLNLKVREVTWIYLSNIVSVVFTLGLLAPWAAVRMARYRFERFTVSGIGGLDSVSAGERQEVGAAGEEIGDLLGFDFGL</sequence>
<feature type="transmembrane region" description="Helical" evidence="2">
    <location>
        <begin position="356"/>
        <end position="379"/>
    </location>
</feature>
<accession>A0A8J7SAB5</accession>
<feature type="transmembrane region" description="Helical" evidence="2">
    <location>
        <begin position="106"/>
        <end position="127"/>
    </location>
</feature>
<evidence type="ECO:0000313" key="4">
    <source>
        <dbReference type="Proteomes" id="UP000636888"/>
    </source>
</evidence>
<keyword evidence="2" id="KW-0812">Transmembrane</keyword>
<keyword evidence="2" id="KW-1133">Transmembrane helix</keyword>
<dbReference type="EMBL" id="JAEMHM010000023">
    <property type="protein sequence ID" value="MBJ6727375.1"/>
    <property type="molecule type" value="Genomic_DNA"/>
</dbReference>